<dbReference type="Pfam" id="PF24032">
    <property type="entry name" value="YQBQ"/>
    <property type="match status" value="1"/>
</dbReference>
<organism evidence="2">
    <name type="scientific">Hungatella hathewayi</name>
    <dbReference type="NCBI Taxonomy" id="154046"/>
    <lineage>
        <taxon>Bacteria</taxon>
        <taxon>Bacillati</taxon>
        <taxon>Bacillota</taxon>
        <taxon>Clostridia</taxon>
        <taxon>Lachnospirales</taxon>
        <taxon>Lachnospiraceae</taxon>
        <taxon>Hungatella</taxon>
    </lineage>
</organism>
<gene>
    <name evidence="2" type="ORF">CHLFYP18_04567</name>
</gene>
<feature type="domain" description="YqbQ/XkdQ" evidence="1">
    <location>
        <begin position="17"/>
        <end position="306"/>
    </location>
</feature>
<evidence type="ECO:0000259" key="1">
    <source>
        <dbReference type="Pfam" id="PF24032"/>
    </source>
</evidence>
<protein>
    <recommendedName>
        <fullName evidence="1">YqbQ/XkdQ domain-containing protein</fullName>
    </recommendedName>
</protein>
<accession>A0A6N3I4Y0</accession>
<dbReference type="InterPro" id="IPR056937">
    <property type="entry name" value="YqbQ/XkdQ"/>
</dbReference>
<dbReference type="EMBL" id="CACRUH010000101">
    <property type="protein sequence ID" value="VYU83788.1"/>
    <property type="molecule type" value="Genomic_DNA"/>
</dbReference>
<sequence>MKLLTVGKDISELIEQIKWSGDTKQVARTIQFTIAKNKKDKDFPTVVIDEGAEIIMQDDSGKDVFGGIIFDIDKSASSKVETYLAYDLMFYINNSDVNKIFEGTPETIVPGICTELGIESGTMAATGVNISSMPCFGKKAYEAIMMAYTAAAKQNGSKYIPLMTNINKVSVLEKGTLCGAVMTGDYNLIEATYKSTLQKLVNRVLITDKNNNVIKTVEDAASIQKYGLVQRVLKQNDGEDATTQAKKMLVTVESSATVSGVPNDFRAVSGYSIIVQETDTGLYGQFYIESDTHTFSCGKAQMDLTLAFENLMDEREIEETT</sequence>
<dbReference type="AlphaFoldDB" id="A0A6N3I4Y0"/>
<evidence type="ECO:0000313" key="2">
    <source>
        <dbReference type="EMBL" id="VYU83788.1"/>
    </source>
</evidence>
<proteinExistence type="predicted"/>
<name>A0A6N3I4Y0_9FIRM</name>
<reference evidence="2" key="1">
    <citation type="submission" date="2019-11" db="EMBL/GenBank/DDBJ databases">
        <authorList>
            <person name="Feng L."/>
        </authorList>
    </citation>
    <scope>NUCLEOTIDE SEQUENCE</scope>
    <source>
        <strain evidence="2">ChathewayiLFYP18</strain>
    </source>
</reference>
<dbReference type="RefSeq" id="WP_156834677.1">
    <property type="nucleotide sequence ID" value="NZ_CACRUH010000101.1"/>
</dbReference>